<dbReference type="GO" id="GO:0016020">
    <property type="term" value="C:membrane"/>
    <property type="evidence" value="ECO:0007669"/>
    <property type="project" value="InterPro"/>
</dbReference>
<dbReference type="GO" id="GO:0046873">
    <property type="term" value="F:metal ion transmembrane transporter activity"/>
    <property type="evidence" value="ECO:0007669"/>
    <property type="project" value="InterPro"/>
</dbReference>
<accession>A0A553HK00</accession>
<dbReference type="EMBL" id="VFLP01000093">
    <property type="protein sequence ID" value="TRX88263.1"/>
    <property type="molecule type" value="Genomic_DNA"/>
</dbReference>
<gene>
    <name evidence="2" type="ORF">FHL15_010830</name>
</gene>
<evidence type="ECO:0000313" key="2">
    <source>
        <dbReference type="EMBL" id="TRX88263.1"/>
    </source>
</evidence>
<dbReference type="AlphaFoldDB" id="A0A553HK00"/>
<keyword evidence="1" id="KW-1133">Transmembrane helix</keyword>
<protein>
    <submittedName>
        <fullName evidence="2">Uncharacterized protein</fullName>
    </submittedName>
</protein>
<dbReference type="InterPro" id="IPR002523">
    <property type="entry name" value="MgTranspt_CorA/ZnTranspt_ZntB"/>
</dbReference>
<dbReference type="Proteomes" id="UP000319160">
    <property type="component" value="Unassembled WGS sequence"/>
</dbReference>
<dbReference type="OrthoDB" id="5030973at2759"/>
<dbReference type="STRING" id="2512241.A0A553HK00"/>
<proteinExistence type="predicted"/>
<evidence type="ECO:0000313" key="3">
    <source>
        <dbReference type="Proteomes" id="UP000319160"/>
    </source>
</evidence>
<comment type="caution">
    <text evidence="2">The sequence shown here is derived from an EMBL/GenBank/DDBJ whole genome shotgun (WGS) entry which is preliminary data.</text>
</comment>
<feature type="transmembrane region" description="Helical" evidence="1">
    <location>
        <begin position="618"/>
        <end position="637"/>
    </location>
</feature>
<name>A0A553HK00_9PEZI</name>
<keyword evidence="3" id="KW-1185">Reference proteome</keyword>
<feature type="transmembrane region" description="Helical" evidence="1">
    <location>
        <begin position="649"/>
        <end position="673"/>
    </location>
</feature>
<keyword evidence="1" id="KW-0472">Membrane</keyword>
<dbReference type="Gene3D" id="1.20.58.340">
    <property type="entry name" value="Magnesium transport protein CorA, transmembrane region"/>
    <property type="match status" value="1"/>
</dbReference>
<organism evidence="2 3">
    <name type="scientific">Xylaria flabelliformis</name>
    <dbReference type="NCBI Taxonomy" id="2512241"/>
    <lineage>
        <taxon>Eukaryota</taxon>
        <taxon>Fungi</taxon>
        <taxon>Dikarya</taxon>
        <taxon>Ascomycota</taxon>
        <taxon>Pezizomycotina</taxon>
        <taxon>Sordariomycetes</taxon>
        <taxon>Xylariomycetidae</taxon>
        <taxon>Xylariales</taxon>
        <taxon>Xylariaceae</taxon>
        <taxon>Xylaria</taxon>
    </lineage>
</organism>
<reference evidence="3" key="1">
    <citation type="submission" date="2019-06" db="EMBL/GenBank/DDBJ databases">
        <title>Draft genome sequence of the griseofulvin-producing fungus Xylaria cubensis strain G536.</title>
        <authorList>
            <person name="Mead M.E."/>
            <person name="Raja H.A."/>
            <person name="Steenwyk J.L."/>
            <person name="Knowles S.L."/>
            <person name="Oberlies N.H."/>
            <person name="Rokas A."/>
        </authorList>
    </citation>
    <scope>NUCLEOTIDE SEQUENCE [LARGE SCALE GENOMIC DNA]</scope>
    <source>
        <strain evidence="3">G536</strain>
    </source>
</reference>
<sequence>MTRNLSNNQFQRSVIVDRTQSSCHVQARLYSVVHGLMTPQGGKEATLIIFEFRFSPLKAGRRVKSAHITASFETDDGNIEVFKIAPHGKWTFQKKIQREEGNAQNFDMEISDIIGRDTISTLTIVGDKIVQGRMHGNYNTAVWTILEDEKTKSGIPSSLRTAVLLQRSSSAIFTGRVQIDAQTSGFSLASRTDPEDDPIIFNPLLSQKGEIDNVSVDNLGDFDDKRLFTYSFLDKMLRNTVEKVLDLSTGSKPKFGRASVKESRSQSWYVELWKLELSDDINWVPQASHQPQVTTEIPQSLTIHHLEKYLLRTGDSVIWPSVSAEELQLEKWTSTCVLIARKSKDHGFTSFEKLTDLLEQPSTQDVVDFFELPEDLAVYRHHDRGTCDFAFSTDDKNTSKKVYVLQTPFYTKGFWSLILHCAMPQGPSGLIHDSFGLIQVDSDVDLDEIFSEIQNLVKLYGQHPMLVPLQLLIQHCSFTAQTFKSIYDGVIQVDGDLFSELKSNKRSASEKTSQLYRRLSKELHEHSMGLAELGRRRTFEKNLGNQLLTALESDGRLWQKAKRYVTMSESRDLDIEGLPDKIESQRAVLYNLITQQDSYLSSKLARQSLRDSKAMKSLAIVTILFLPGAFVATLFSTGMFKFQGNVQEIWIYFVIVVPVTSIIMLAWWMWLFVGSGGIDEENRPGNAPSHTRLFRVREKGE</sequence>
<evidence type="ECO:0000256" key="1">
    <source>
        <dbReference type="SAM" id="Phobius"/>
    </source>
</evidence>
<dbReference type="Pfam" id="PF01544">
    <property type="entry name" value="CorA"/>
    <property type="match status" value="1"/>
</dbReference>
<keyword evidence="1" id="KW-0812">Transmembrane</keyword>